<accession>A0AAV8Y5C9</accession>
<proteinExistence type="predicted"/>
<keyword evidence="2" id="KW-1185">Reference proteome</keyword>
<comment type="caution">
    <text evidence="1">The sequence shown here is derived from an EMBL/GenBank/DDBJ whole genome shotgun (WGS) entry which is preliminary data.</text>
</comment>
<organism evidence="1 2">
    <name type="scientific">Aromia moschata</name>
    <dbReference type="NCBI Taxonomy" id="1265417"/>
    <lineage>
        <taxon>Eukaryota</taxon>
        <taxon>Metazoa</taxon>
        <taxon>Ecdysozoa</taxon>
        <taxon>Arthropoda</taxon>
        <taxon>Hexapoda</taxon>
        <taxon>Insecta</taxon>
        <taxon>Pterygota</taxon>
        <taxon>Neoptera</taxon>
        <taxon>Endopterygota</taxon>
        <taxon>Coleoptera</taxon>
        <taxon>Polyphaga</taxon>
        <taxon>Cucujiformia</taxon>
        <taxon>Chrysomeloidea</taxon>
        <taxon>Cerambycidae</taxon>
        <taxon>Cerambycinae</taxon>
        <taxon>Callichromatini</taxon>
        <taxon>Aromia</taxon>
    </lineage>
</organism>
<evidence type="ECO:0000313" key="1">
    <source>
        <dbReference type="EMBL" id="KAJ8946676.1"/>
    </source>
</evidence>
<dbReference type="EMBL" id="JAPWTK010000180">
    <property type="protein sequence ID" value="KAJ8946676.1"/>
    <property type="molecule type" value="Genomic_DNA"/>
</dbReference>
<evidence type="ECO:0000313" key="2">
    <source>
        <dbReference type="Proteomes" id="UP001162162"/>
    </source>
</evidence>
<dbReference type="AlphaFoldDB" id="A0AAV8Y5C9"/>
<dbReference type="Proteomes" id="UP001162162">
    <property type="component" value="Unassembled WGS sequence"/>
</dbReference>
<reference evidence="1" key="1">
    <citation type="journal article" date="2023" name="Insect Mol. Biol.">
        <title>Genome sequencing provides insights into the evolution of gene families encoding plant cell wall-degrading enzymes in longhorned beetles.</title>
        <authorList>
            <person name="Shin N.R."/>
            <person name="Okamura Y."/>
            <person name="Kirsch R."/>
            <person name="Pauchet Y."/>
        </authorList>
    </citation>
    <scope>NUCLEOTIDE SEQUENCE</scope>
    <source>
        <strain evidence="1">AMC_N1</strain>
    </source>
</reference>
<name>A0AAV8Y5C9_9CUCU</name>
<sequence length="82" mass="9418">MFSISKLIVIMCLPAVDYLQCTENMPKSAEAKKRTVRNKLLTALSILNFVQWGIYMWTCNIYYERDTLLLPIASCEQPPSLS</sequence>
<protein>
    <submittedName>
        <fullName evidence="1">Uncharacterized protein</fullName>
    </submittedName>
</protein>
<gene>
    <name evidence="1" type="ORF">NQ318_019991</name>
</gene>